<keyword evidence="5 6" id="KW-0472">Membrane</keyword>
<evidence type="ECO:0000256" key="6">
    <source>
        <dbReference type="SAM" id="Phobius"/>
    </source>
</evidence>
<feature type="transmembrane region" description="Helical" evidence="6">
    <location>
        <begin position="325"/>
        <end position="343"/>
    </location>
</feature>
<evidence type="ECO:0000313" key="9">
    <source>
        <dbReference type="Proteomes" id="UP001500194"/>
    </source>
</evidence>
<keyword evidence="2" id="KW-1003">Cell membrane</keyword>
<keyword evidence="4 6" id="KW-1133">Transmembrane helix</keyword>
<evidence type="ECO:0000256" key="1">
    <source>
        <dbReference type="ARBA" id="ARBA00004651"/>
    </source>
</evidence>
<feature type="transmembrane region" description="Helical" evidence="6">
    <location>
        <begin position="249"/>
        <end position="270"/>
    </location>
</feature>
<feature type="transmembrane region" description="Helical" evidence="6">
    <location>
        <begin position="41"/>
        <end position="62"/>
    </location>
</feature>
<dbReference type="RefSeq" id="WP_227260874.1">
    <property type="nucleotide sequence ID" value="NZ_BAAADU010000002.1"/>
</dbReference>
<dbReference type="GO" id="GO:0005886">
    <property type="term" value="C:plasma membrane"/>
    <property type="evidence" value="ECO:0007669"/>
    <property type="project" value="UniProtKB-SubCell"/>
</dbReference>
<feature type="transmembrane region" description="Helical" evidence="6">
    <location>
        <begin position="219"/>
        <end position="243"/>
    </location>
</feature>
<dbReference type="PANTHER" id="PTHR35402:SF2">
    <property type="entry name" value="FLAGELLA ACCESSORY PROTEIN J"/>
    <property type="match status" value="1"/>
</dbReference>
<feature type="transmembrane region" description="Helical" evidence="6">
    <location>
        <begin position="68"/>
        <end position="87"/>
    </location>
</feature>
<dbReference type="InterPro" id="IPR018076">
    <property type="entry name" value="T2SS_GspF_dom"/>
</dbReference>
<dbReference type="Proteomes" id="UP001500194">
    <property type="component" value="Unassembled WGS sequence"/>
</dbReference>
<feature type="transmembrane region" description="Helical" evidence="6">
    <location>
        <begin position="291"/>
        <end position="313"/>
    </location>
</feature>
<dbReference type="EMBL" id="BAAADU010000002">
    <property type="protein sequence ID" value="GAA0652337.1"/>
    <property type="molecule type" value="Genomic_DNA"/>
</dbReference>
<evidence type="ECO:0000256" key="5">
    <source>
        <dbReference type="ARBA" id="ARBA00023136"/>
    </source>
</evidence>
<evidence type="ECO:0000256" key="4">
    <source>
        <dbReference type="ARBA" id="ARBA00022989"/>
    </source>
</evidence>
<organism evidence="8 9">
    <name type="scientific">Salarchaeum japonicum</name>
    <dbReference type="NCBI Taxonomy" id="555573"/>
    <lineage>
        <taxon>Archaea</taxon>
        <taxon>Methanobacteriati</taxon>
        <taxon>Methanobacteriota</taxon>
        <taxon>Stenosarchaea group</taxon>
        <taxon>Halobacteria</taxon>
        <taxon>Halobacteriales</taxon>
        <taxon>Halobacteriaceae</taxon>
    </lineage>
</organism>
<dbReference type="NCBIfam" id="NF004704">
    <property type="entry name" value="PRK06041.1-2"/>
    <property type="match status" value="1"/>
</dbReference>
<dbReference type="Pfam" id="PF00482">
    <property type="entry name" value="T2SSF"/>
    <property type="match status" value="1"/>
</dbReference>
<evidence type="ECO:0000256" key="3">
    <source>
        <dbReference type="ARBA" id="ARBA00022692"/>
    </source>
</evidence>
<sequence>MATETGTGTQVGADDDEFDIGNVVRSLLRDYEYMGMPAQRYALVVILPSVVLGFAVMLLPFFLGLPLFVVPVTVLFGLFLPLVALIYPKILQDRKRKQIREHFHLFITHITILSTTNIDRVEVFRTLAKEDEYEAIAEEMGHIVGLIDTWNQSLEDACRMRAKRVPSPLMQDFLERLAYTVGAGQTIDDFLLSEQDSIIQSFVTRYEAQLDRLALIKDVYMSIVLSTTFGLVFALVVPFIVGIDPMTPVMAVILLYLFLQVVFVYAMNSVAPKDPVWFYRTEIALDRNARLRTGLLVGTGLSLALTALTYGILSGLVPVGNDIPLPLFLAVPFTPFIIPGLIARQEQNRIKNRDESFPSFIRALGAVESVKQSSTGSVLQSLRKKDFGNLTTNVDDLYKRLSMRIDSNLAWRYFAAETGSYLIQKFSDMYVTGRRMGGEPRQLGSLIEANISEVLNLRRKRSQEAGTVVGTIYGITGASVFAMFVGLEISRLFMTIAQDMDLSNAQLGGLLSVSQYDIPQLQFMLFVIVLLNALLTSVMIRIVSRGHSLTTLTHFVVQVWISAVVAVATGYLVGALVSV</sequence>
<name>A0AAV3T0P5_9EURY</name>
<dbReference type="PANTHER" id="PTHR35402">
    <property type="entry name" value="INTEGRAL MEMBRANE PROTEIN-RELATED"/>
    <property type="match status" value="1"/>
</dbReference>
<keyword evidence="3 6" id="KW-0812">Transmembrane</keyword>
<feature type="domain" description="Type II secretion system protein GspF" evidence="7">
    <location>
        <begin position="106"/>
        <end position="232"/>
    </location>
</feature>
<keyword evidence="9" id="KW-1185">Reference proteome</keyword>
<gene>
    <name evidence="8" type="primary">flaJ</name>
    <name evidence="8" type="ORF">GCM10009019_14380</name>
</gene>
<dbReference type="InterPro" id="IPR056569">
    <property type="entry name" value="ArlJ-like"/>
</dbReference>
<protein>
    <submittedName>
        <fullName evidence="8">Archaellar assembly protein FlaJ</fullName>
    </submittedName>
</protein>
<feature type="transmembrane region" description="Helical" evidence="6">
    <location>
        <begin position="555"/>
        <end position="577"/>
    </location>
</feature>
<proteinExistence type="predicted"/>
<comment type="caution">
    <text evidence="8">The sequence shown here is derived from an EMBL/GenBank/DDBJ whole genome shotgun (WGS) entry which is preliminary data.</text>
</comment>
<feature type="transmembrane region" description="Helical" evidence="6">
    <location>
        <begin position="521"/>
        <end position="543"/>
    </location>
</feature>
<evidence type="ECO:0000256" key="2">
    <source>
        <dbReference type="ARBA" id="ARBA00022475"/>
    </source>
</evidence>
<dbReference type="GeneID" id="68573885"/>
<reference evidence="8 9" key="1">
    <citation type="journal article" date="2019" name="Int. J. Syst. Evol. Microbiol.">
        <title>The Global Catalogue of Microorganisms (GCM) 10K type strain sequencing project: providing services to taxonomists for standard genome sequencing and annotation.</title>
        <authorList>
            <consortium name="The Broad Institute Genomics Platform"/>
            <consortium name="The Broad Institute Genome Sequencing Center for Infectious Disease"/>
            <person name="Wu L."/>
            <person name="Ma J."/>
        </authorList>
    </citation>
    <scope>NUCLEOTIDE SEQUENCE [LARGE SCALE GENOMIC DNA]</scope>
    <source>
        <strain evidence="8 9">JCM 16327</strain>
    </source>
</reference>
<accession>A0AAV3T0P5</accession>
<dbReference type="AlphaFoldDB" id="A0AAV3T0P5"/>
<evidence type="ECO:0000313" key="8">
    <source>
        <dbReference type="EMBL" id="GAA0652337.1"/>
    </source>
</evidence>
<evidence type="ECO:0000259" key="7">
    <source>
        <dbReference type="Pfam" id="PF00482"/>
    </source>
</evidence>
<comment type="subcellular location">
    <subcellularLocation>
        <location evidence="1">Cell membrane</location>
        <topology evidence="1">Multi-pass membrane protein</topology>
    </subcellularLocation>
</comment>
<feature type="transmembrane region" description="Helical" evidence="6">
    <location>
        <begin position="465"/>
        <end position="485"/>
    </location>
</feature>